<evidence type="ECO:0000313" key="1">
    <source>
        <dbReference type="EMBL" id="KAK3738420.1"/>
    </source>
</evidence>
<sequence>MARWTEKDHQGGIQVLSKCLNGNQNEESKGFFLSKPSINLKVELIRWDATHSADDPVIYQLQGRFD</sequence>
<gene>
    <name evidence="1" type="ORF">RRG08_037057</name>
</gene>
<evidence type="ECO:0000313" key="2">
    <source>
        <dbReference type="Proteomes" id="UP001283361"/>
    </source>
</evidence>
<dbReference type="AlphaFoldDB" id="A0AAE0YAY4"/>
<dbReference type="EMBL" id="JAWDGP010006598">
    <property type="protein sequence ID" value="KAK3738420.1"/>
    <property type="molecule type" value="Genomic_DNA"/>
</dbReference>
<name>A0AAE0YAY4_9GAST</name>
<dbReference type="Proteomes" id="UP001283361">
    <property type="component" value="Unassembled WGS sequence"/>
</dbReference>
<keyword evidence="2" id="KW-1185">Reference proteome</keyword>
<organism evidence="1 2">
    <name type="scientific">Elysia crispata</name>
    <name type="common">lettuce slug</name>
    <dbReference type="NCBI Taxonomy" id="231223"/>
    <lineage>
        <taxon>Eukaryota</taxon>
        <taxon>Metazoa</taxon>
        <taxon>Spiralia</taxon>
        <taxon>Lophotrochozoa</taxon>
        <taxon>Mollusca</taxon>
        <taxon>Gastropoda</taxon>
        <taxon>Heterobranchia</taxon>
        <taxon>Euthyneura</taxon>
        <taxon>Panpulmonata</taxon>
        <taxon>Sacoglossa</taxon>
        <taxon>Placobranchoidea</taxon>
        <taxon>Plakobranchidae</taxon>
        <taxon>Elysia</taxon>
    </lineage>
</organism>
<reference evidence="1" key="1">
    <citation type="journal article" date="2023" name="G3 (Bethesda)">
        <title>A reference genome for the long-term kleptoplast-retaining sea slug Elysia crispata morphotype clarki.</title>
        <authorList>
            <person name="Eastman K.E."/>
            <person name="Pendleton A.L."/>
            <person name="Shaikh M.A."/>
            <person name="Suttiyut T."/>
            <person name="Ogas R."/>
            <person name="Tomko P."/>
            <person name="Gavelis G."/>
            <person name="Widhalm J.R."/>
            <person name="Wisecaver J.H."/>
        </authorList>
    </citation>
    <scope>NUCLEOTIDE SEQUENCE</scope>
    <source>
        <strain evidence="1">ECLA1</strain>
    </source>
</reference>
<accession>A0AAE0YAY4</accession>
<protein>
    <submittedName>
        <fullName evidence="1">Uncharacterized protein</fullName>
    </submittedName>
</protein>
<proteinExistence type="predicted"/>
<comment type="caution">
    <text evidence="1">The sequence shown here is derived from an EMBL/GenBank/DDBJ whole genome shotgun (WGS) entry which is preliminary data.</text>
</comment>